<dbReference type="PaxDb" id="195103-CPF_2421"/>
<dbReference type="PANTHER" id="PTHR43080">
    <property type="entry name" value="CBS DOMAIN-CONTAINING PROTEIN CBSX3, MITOCHONDRIAL"/>
    <property type="match status" value="1"/>
</dbReference>
<evidence type="ECO:0000313" key="6">
    <source>
        <dbReference type="Proteomes" id="UP000001823"/>
    </source>
</evidence>
<evidence type="ECO:0000259" key="3">
    <source>
        <dbReference type="PROSITE" id="PS51371"/>
    </source>
</evidence>
<dbReference type="PIRSF" id="PIRSF035040">
    <property type="entry name" value="UCP035040_CBS_Lmo0553"/>
    <property type="match status" value="1"/>
</dbReference>
<protein>
    <submittedName>
        <fullName evidence="5">CBS domain protein</fullName>
    </submittedName>
</protein>
<reference evidence="5 6" key="1">
    <citation type="journal article" date="2006" name="Genome Res.">
        <title>Skewed genomic variability in strains of the toxigenic bacterial pathogen, Clostridium perfringens.</title>
        <authorList>
            <person name="Myers G.S."/>
            <person name="Rasko D.A."/>
            <person name="Cheung J.K."/>
            <person name="Ravel J."/>
            <person name="Seshadri R."/>
            <person name="Deboy R.T."/>
            <person name="Ren Q."/>
            <person name="Varga J."/>
            <person name="Awad M.M."/>
            <person name="Brinkac L.M."/>
            <person name="Daugherty S.C."/>
            <person name="Haft D.H."/>
            <person name="Dodson R.J."/>
            <person name="Madupu R."/>
            <person name="Nelson W.C."/>
            <person name="Rosovitz M.J."/>
            <person name="Sullivan S.A."/>
            <person name="Khouri H."/>
            <person name="Dimitrov G.I."/>
            <person name="Watkins K.L."/>
            <person name="Mulligan S."/>
            <person name="Benton J."/>
            <person name="Radune D."/>
            <person name="Fisher D.J."/>
            <person name="Atkins H.S."/>
            <person name="Hiscox T."/>
            <person name="Jost B.H."/>
            <person name="Billington S.J."/>
            <person name="Songer J.G."/>
            <person name="McClane B.A."/>
            <person name="Titball R.W."/>
            <person name="Rood J.I."/>
            <person name="Melville S.B."/>
            <person name="Paulsen I.T."/>
        </authorList>
    </citation>
    <scope>NUCLEOTIDE SEQUENCE [LARGE SCALE GENOMIC DNA]</scope>
    <source>
        <strain evidence="6">ATCC 13124 / DSM 756 / JCM 1290 / NCIMB 6125 / NCTC 8237 / S 107 / Type A</strain>
    </source>
</reference>
<dbReference type="InterPro" id="IPR051257">
    <property type="entry name" value="Diverse_CBS-Domain"/>
</dbReference>
<feature type="domain" description="CBS" evidence="3">
    <location>
        <begin position="78"/>
        <end position="134"/>
    </location>
</feature>
<feature type="domain" description="CBS" evidence="3">
    <location>
        <begin position="7"/>
        <end position="67"/>
    </location>
</feature>
<dbReference type="Gene3D" id="3.10.580.10">
    <property type="entry name" value="CBS-domain"/>
    <property type="match status" value="1"/>
</dbReference>
<feature type="domain" description="ACT" evidence="4">
    <location>
        <begin position="139"/>
        <end position="206"/>
    </location>
</feature>
<dbReference type="Gene3D" id="3.30.70.260">
    <property type="match status" value="1"/>
</dbReference>
<keyword evidence="1 2" id="KW-0129">CBS domain</keyword>
<dbReference type="AlphaFoldDB" id="A0A0H2YSS6"/>
<evidence type="ECO:0000256" key="2">
    <source>
        <dbReference type="PROSITE-ProRule" id="PRU00703"/>
    </source>
</evidence>
<dbReference type="Pfam" id="PF00571">
    <property type="entry name" value="CBS"/>
    <property type="match status" value="2"/>
</dbReference>
<keyword evidence="6" id="KW-1185">Reference proteome</keyword>
<dbReference type="PROSITE" id="PS51371">
    <property type="entry name" value="CBS"/>
    <property type="match status" value="2"/>
</dbReference>
<sequence>MLVKAIMTKKENLDLVDSNTKLKDALKIMEDNKFLSIPVVDGDKFRGAVAKSSIYKYYFKHNLSKDEVLNNITVGEILKTEVPIINKSEHIEKAVSMLERMRISFVAVVDEFDNFKGILTHKAVFREFNNAFGLNKGERIVIRSYDVPGQLSKITKTISEEGGDILSIVIVDTKSLTDVKEVIVRVKSIDVENIKKKLKESGFKLA</sequence>
<dbReference type="SUPFAM" id="SSF55021">
    <property type="entry name" value="ACT-like"/>
    <property type="match status" value="1"/>
</dbReference>
<dbReference type="SMART" id="SM00116">
    <property type="entry name" value="CBS"/>
    <property type="match status" value="2"/>
</dbReference>
<dbReference type="Proteomes" id="UP000001823">
    <property type="component" value="Chromosome"/>
</dbReference>
<dbReference type="InterPro" id="IPR000644">
    <property type="entry name" value="CBS_dom"/>
</dbReference>
<dbReference type="InterPro" id="IPR046342">
    <property type="entry name" value="CBS_dom_sf"/>
</dbReference>
<evidence type="ECO:0000259" key="4">
    <source>
        <dbReference type="PROSITE" id="PS51671"/>
    </source>
</evidence>
<dbReference type="InterPro" id="IPR002912">
    <property type="entry name" value="ACT_dom"/>
</dbReference>
<dbReference type="STRING" id="195103.CPF_2421"/>
<dbReference type="PROSITE" id="PS51671">
    <property type="entry name" value="ACT"/>
    <property type="match status" value="1"/>
</dbReference>
<dbReference type="RefSeq" id="WP_003457372.1">
    <property type="nucleotide sequence ID" value="NC_008261.1"/>
</dbReference>
<dbReference type="eggNOG" id="COG1253">
    <property type="taxonomic scope" value="Bacteria"/>
</dbReference>
<organism evidence="5 6">
    <name type="scientific">Clostridium perfringens (strain ATCC 13124 / DSM 756 / JCM 1290 / NCIMB 6125 / NCTC 8237 / Type A)</name>
    <dbReference type="NCBI Taxonomy" id="195103"/>
    <lineage>
        <taxon>Bacteria</taxon>
        <taxon>Bacillati</taxon>
        <taxon>Bacillota</taxon>
        <taxon>Clostridia</taxon>
        <taxon>Eubacteriales</taxon>
        <taxon>Clostridiaceae</taxon>
        <taxon>Clostridium</taxon>
    </lineage>
</organism>
<accession>A0A0H2YSS6</accession>
<dbReference type="EMBL" id="CP000246">
    <property type="protein sequence ID" value="ABG84068.1"/>
    <property type="molecule type" value="Genomic_DNA"/>
</dbReference>
<evidence type="ECO:0000313" key="5">
    <source>
        <dbReference type="EMBL" id="ABG84068.1"/>
    </source>
</evidence>
<dbReference type="InterPro" id="IPR045865">
    <property type="entry name" value="ACT-like_dom_sf"/>
</dbReference>
<dbReference type="HOGENOM" id="CLU_040681_6_1_9"/>
<dbReference type="PANTHER" id="PTHR43080:SF2">
    <property type="entry name" value="CBS DOMAIN-CONTAINING PROTEIN"/>
    <property type="match status" value="1"/>
</dbReference>
<dbReference type="CDD" id="cd02205">
    <property type="entry name" value="CBS_pair_SF"/>
    <property type="match status" value="1"/>
</dbReference>
<gene>
    <name evidence="5" type="ordered locus">CPF_2421</name>
</gene>
<name>A0A0H2YSS6_CLOP1</name>
<dbReference type="SUPFAM" id="SSF54631">
    <property type="entry name" value="CBS-domain pair"/>
    <property type="match status" value="1"/>
</dbReference>
<dbReference type="Pfam" id="PF01842">
    <property type="entry name" value="ACT"/>
    <property type="match status" value="1"/>
</dbReference>
<dbReference type="InterPro" id="IPR017036">
    <property type="entry name" value="Lmo0553-like"/>
</dbReference>
<dbReference type="KEGG" id="cpf:CPF_2421"/>
<proteinExistence type="predicted"/>
<evidence type="ECO:0000256" key="1">
    <source>
        <dbReference type="ARBA" id="ARBA00023122"/>
    </source>
</evidence>